<keyword evidence="4" id="KW-1185">Reference proteome</keyword>
<reference evidence="3 4" key="1">
    <citation type="submission" date="2016-06" db="EMBL/GenBank/DDBJ databases">
        <title>The Draft Genome Sequence and Annotation of the Desert Woodrat Neotoma lepida.</title>
        <authorList>
            <person name="Campbell M."/>
            <person name="Oakeson K.F."/>
            <person name="Yandell M."/>
            <person name="Halpert J.R."/>
            <person name="Dearing D."/>
        </authorList>
    </citation>
    <scope>NUCLEOTIDE SEQUENCE [LARGE SCALE GENOMIC DNA]</scope>
    <source>
        <strain evidence="3">417</strain>
        <tissue evidence="3">Liver</tissue>
    </source>
</reference>
<dbReference type="SUPFAM" id="SSF47769">
    <property type="entry name" value="SAM/Pointed domain"/>
    <property type="match status" value="1"/>
</dbReference>
<sequence length="196" mass="21995">MNFFVAIWSYFDLEEGSNEATIMSSVSEVNVDIRDFLMSINLEQYFLHFREFGFYTVKDCTSINDSVLHQIGISPTGHRRRILKQLQMIFSKMQDIPIYANVHKTKNGNTPGNTPKEPHSPPSSSNNTCIEISDSVSIHRPGLTPLETVTMTTFGVGNCQSPKSQDKLSLSPQDLPFPEEEQHQTVDSSQDSSFGS</sequence>
<name>A0A1A6GNL3_NEOLE</name>
<dbReference type="CDD" id="cd09490">
    <property type="entry name" value="SAM_Arap1_2_3"/>
    <property type="match status" value="1"/>
</dbReference>
<protein>
    <recommendedName>
        <fullName evidence="2">SAM domain-containing protein</fullName>
    </recommendedName>
</protein>
<evidence type="ECO:0000313" key="3">
    <source>
        <dbReference type="EMBL" id="OBS67873.1"/>
    </source>
</evidence>
<evidence type="ECO:0000259" key="2">
    <source>
        <dbReference type="PROSITE" id="PS50105"/>
    </source>
</evidence>
<evidence type="ECO:0000313" key="4">
    <source>
        <dbReference type="Proteomes" id="UP000092124"/>
    </source>
</evidence>
<dbReference type="InterPro" id="IPR013761">
    <property type="entry name" value="SAM/pointed_sf"/>
</dbReference>
<gene>
    <name evidence="3" type="ORF">A6R68_03586</name>
</gene>
<dbReference type="GO" id="GO:0005547">
    <property type="term" value="F:phosphatidylinositol-3,4,5-trisphosphate binding"/>
    <property type="evidence" value="ECO:0007669"/>
    <property type="project" value="TreeGrafter"/>
</dbReference>
<comment type="caution">
    <text evidence="3">The sequence shown here is derived from an EMBL/GenBank/DDBJ whole genome shotgun (WGS) entry which is preliminary data.</text>
</comment>
<dbReference type="Proteomes" id="UP000092124">
    <property type="component" value="Unassembled WGS sequence"/>
</dbReference>
<dbReference type="PROSITE" id="PS50105">
    <property type="entry name" value="SAM_DOMAIN"/>
    <property type="match status" value="1"/>
</dbReference>
<dbReference type="PANTHER" id="PTHR45899">
    <property type="entry name" value="RHO GTPASE ACTIVATING PROTEIN AT 15B, ISOFORM C"/>
    <property type="match status" value="1"/>
</dbReference>
<dbReference type="GO" id="GO:0005096">
    <property type="term" value="F:GTPase activator activity"/>
    <property type="evidence" value="ECO:0007669"/>
    <property type="project" value="TreeGrafter"/>
</dbReference>
<dbReference type="InterPro" id="IPR001660">
    <property type="entry name" value="SAM"/>
</dbReference>
<dbReference type="OrthoDB" id="29546at2759"/>
<dbReference type="FunFam" id="1.10.150.50:FF:000070">
    <property type="entry name" value="ArfGAP with RhoGAP domain, ankyrin repeat and PH domain 2"/>
    <property type="match status" value="1"/>
</dbReference>
<feature type="region of interest" description="Disordered" evidence="1">
    <location>
        <begin position="103"/>
        <end position="129"/>
    </location>
</feature>
<dbReference type="GO" id="GO:0005737">
    <property type="term" value="C:cytoplasm"/>
    <property type="evidence" value="ECO:0007669"/>
    <property type="project" value="TreeGrafter"/>
</dbReference>
<dbReference type="EMBL" id="LZPO01076658">
    <property type="protein sequence ID" value="OBS67873.1"/>
    <property type="molecule type" value="Genomic_DNA"/>
</dbReference>
<dbReference type="InterPro" id="IPR052227">
    <property type="entry name" value="Arf-Rho-GAP_ANK-PH_domain"/>
</dbReference>
<dbReference type="SMART" id="SM00454">
    <property type="entry name" value="SAM"/>
    <property type="match status" value="1"/>
</dbReference>
<dbReference type="PANTHER" id="PTHR45899:SF1">
    <property type="entry name" value="ARF-GAP WITH RHO-GAP DOMAIN, ANK REPEAT AND PH DOMAIN-CONTAINING PROTEIN 2"/>
    <property type="match status" value="1"/>
</dbReference>
<dbReference type="Pfam" id="PF00536">
    <property type="entry name" value="SAM_1"/>
    <property type="match status" value="1"/>
</dbReference>
<dbReference type="AlphaFoldDB" id="A0A1A6GNL3"/>
<feature type="domain" description="SAM" evidence="2">
    <location>
        <begin position="32"/>
        <end position="92"/>
    </location>
</feature>
<evidence type="ECO:0000256" key="1">
    <source>
        <dbReference type="SAM" id="MobiDB-lite"/>
    </source>
</evidence>
<accession>A0A1A6GNL3</accession>
<dbReference type="Gene3D" id="1.10.150.50">
    <property type="entry name" value="Transcription Factor, Ets-1"/>
    <property type="match status" value="1"/>
</dbReference>
<feature type="non-terminal residue" evidence="3">
    <location>
        <position position="196"/>
    </location>
</feature>
<feature type="compositionally biased region" description="Polar residues" evidence="1">
    <location>
        <begin position="185"/>
        <end position="196"/>
    </location>
</feature>
<organism evidence="3 4">
    <name type="scientific">Neotoma lepida</name>
    <name type="common">Desert woodrat</name>
    <dbReference type="NCBI Taxonomy" id="56216"/>
    <lineage>
        <taxon>Eukaryota</taxon>
        <taxon>Metazoa</taxon>
        <taxon>Chordata</taxon>
        <taxon>Craniata</taxon>
        <taxon>Vertebrata</taxon>
        <taxon>Euteleostomi</taxon>
        <taxon>Mammalia</taxon>
        <taxon>Eutheria</taxon>
        <taxon>Euarchontoglires</taxon>
        <taxon>Glires</taxon>
        <taxon>Rodentia</taxon>
        <taxon>Myomorpha</taxon>
        <taxon>Muroidea</taxon>
        <taxon>Cricetidae</taxon>
        <taxon>Neotominae</taxon>
        <taxon>Neotoma</taxon>
    </lineage>
</organism>
<feature type="region of interest" description="Disordered" evidence="1">
    <location>
        <begin position="157"/>
        <end position="196"/>
    </location>
</feature>
<proteinExistence type="predicted"/>
<dbReference type="STRING" id="56216.A0A1A6GNL3"/>
<feature type="compositionally biased region" description="Polar residues" evidence="1">
    <location>
        <begin position="157"/>
        <end position="172"/>
    </location>
</feature>